<protein>
    <submittedName>
        <fullName evidence="4">TetR family transcriptional regulator</fullName>
    </submittedName>
</protein>
<dbReference type="EMBL" id="BAABEZ010000022">
    <property type="protein sequence ID" value="GAA4454661.1"/>
    <property type="molecule type" value="Genomic_DNA"/>
</dbReference>
<feature type="domain" description="HTH tetR-type" evidence="3">
    <location>
        <begin position="6"/>
        <end position="66"/>
    </location>
</feature>
<gene>
    <name evidence="4" type="ORF">GCM10023092_17010</name>
</gene>
<feature type="DNA-binding region" description="H-T-H motif" evidence="2">
    <location>
        <begin position="29"/>
        <end position="48"/>
    </location>
</feature>
<dbReference type="InterPro" id="IPR050109">
    <property type="entry name" value="HTH-type_TetR-like_transc_reg"/>
</dbReference>
<dbReference type="Gene3D" id="1.10.357.10">
    <property type="entry name" value="Tetracycline Repressor, domain 2"/>
    <property type="match status" value="1"/>
</dbReference>
<sequence length="212" mass="24428">MEAKYNEKQISIINAAEELFAEAGFDGASVRDIAGKANVNVAMISYYFGSKEKLLQAIFEYRIGATTLQLEHLIARQDIDLLKKLDIMIDHYVEKHYHNRCFFKVMQAAHVGGHLSPELDEIVFQSKLKNYQLFGELIGEGQKQNLFRKNIDVSLLVSTLVGSTNQIMQTQNNYRRYHGMVEMENERFALLLKRRTKIFLRNAFKAILTYGV</sequence>
<dbReference type="SUPFAM" id="SSF48498">
    <property type="entry name" value="Tetracyclin repressor-like, C-terminal domain"/>
    <property type="match status" value="1"/>
</dbReference>
<dbReference type="RefSeq" id="WP_344825406.1">
    <property type="nucleotide sequence ID" value="NZ_BAABEZ010000022.1"/>
</dbReference>
<dbReference type="InterPro" id="IPR009057">
    <property type="entry name" value="Homeodomain-like_sf"/>
</dbReference>
<accession>A0ABP8MUJ6</accession>
<dbReference type="PROSITE" id="PS50977">
    <property type="entry name" value="HTH_TETR_2"/>
    <property type="match status" value="1"/>
</dbReference>
<dbReference type="PANTHER" id="PTHR30328:SF54">
    <property type="entry name" value="HTH-TYPE TRANSCRIPTIONAL REPRESSOR SCO4008"/>
    <property type="match status" value="1"/>
</dbReference>
<evidence type="ECO:0000259" key="3">
    <source>
        <dbReference type="PROSITE" id="PS50977"/>
    </source>
</evidence>
<dbReference type="InterPro" id="IPR001647">
    <property type="entry name" value="HTH_TetR"/>
</dbReference>
<dbReference type="InterPro" id="IPR023772">
    <property type="entry name" value="DNA-bd_HTH_TetR-type_CS"/>
</dbReference>
<evidence type="ECO:0000313" key="5">
    <source>
        <dbReference type="Proteomes" id="UP001501410"/>
    </source>
</evidence>
<name>A0ABP8MUJ6_9BACT</name>
<dbReference type="Pfam" id="PF00440">
    <property type="entry name" value="TetR_N"/>
    <property type="match status" value="1"/>
</dbReference>
<dbReference type="PROSITE" id="PS01081">
    <property type="entry name" value="HTH_TETR_1"/>
    <property type="match status" value="1"/>
</dbReference>
<proteinExistence type="predicted"/>
<reference evidence="5" key="1">
    <citation type="journal article" date="2019" name="Int. J. Syst. Evol. Microbiol.">
        <title>The Global Catalogue of Microorganisms (GCM) 10K type strain sequencing project: providing services to taxonomists for standard genome sequencing and annotation.</title>
        <authorList>
            <consortium name="The Broad Institute Genomics Platform"/>
            <consortium name="The Broad Institute Genome Sequencing Center for Infectious Disease"/>
            <person name="Wu L."/>
            <person name="Ma J."/>
        </authorList>
    </citation>
    <scope>NUCLEOTIDE SEQUENCE [LARGE SCALE GENOMIC DNA]</scope>
    <source>
        <strain evidence="5">JCM 31921</strain>
    </source>
</reference>
<comment type="caution">
    <text evidence="4">The sequence shown here is derived from an EMBL/GenBank/DDBJ whole genome shotgun (WGS) entry which is preliminary data.</text>
</comment>
<dbReference type="SUPFAM" id="SSF46689">
    <property type="entry name" value="Homeodomain-like"/>
    <property type="match status" value="1"/>
</dbReference>
<organism evidence="4 5">
    <name type="scientific">Rurimicrobium arvi</name>
    <dbReference type="NCBI Taxonomy" id="2049916"/>
    <lineage>
        <taxon>Bacteria</taxon>
        <taxon>Pseudomonadati</taxon>
        <taxon>Bacteroidota</taxon>
        <taxon>Chitinophagia</taxon>
        <taxon>Chitinophagales</taxon>
        <taxon>Chitinophagaceae</taxon>
        <taxon>Rurimicrobium</taxon>
    </lineage>
</organism>
<dbReference type="InterPro" id="IPR036271">
    <property type="entry name" value="Tet_transcr_reg_TetR-rel_C_sf"/>
</dbReference>
<evidence type="ECO:0000256" key="2">
    <source>
        <dbReference type="PROSITE-ProRule" id="PRU00335"/>
    </source>
</evidence>
<dbReference type="Proteomes" id="UP001501410">
    <property type="component" value="Unassembled WGS sequence"/>
</dbReference>
<evidence type="ECO:0000313" key="4">
    <source>
        <dbReference type="EMBL" id="GAA4454661.1"/>
    </source>
</evidence>
<keyword evidence="1 2" id="KW-0238">DNA-binding</keyword>
<keyword evidence="5" id="KW-1185">Reference proteome</keyword>
<evidence type="ECO:0000256" key="1">
    <source>
        <dbReference type="ARBA" id="ARBA00023125"/>
    </source>
</evidence>
<dbReference type="PRINTS" id="PR00455">
    <property type="entry name" value="HTHTETR"/>
</dbReference>
<dbReference type="PANTHER" id="PTHR30328">
    <property type="entry name" value="TRANSCRIPTIONAL REPRESSOR"/>
    <property type="match status" value="1"/>
</dbReference>